<dbReference type="KEGG" id="span:AWL63_16340"/>
<proteinExistence type="predicted"/>
<gene>
    <name evidence="1" type="ORF">AWL63_16340</name>
</gene>
<accession>A0A1B3ZCY9</accession>
<dbReference type="Proteomes" id="UP000094256">
    <property type="component" value="Chromosome"/>
</dbReference>
<keyword evidence="2" id="KW-1185">Reference proteome</keyword>
<evidence type="ECO:0000313" key="2">
    <source>
        <dbReference type="Proteomes" id="UP000094256"/>
    </source>
</evidence>
<name>A0A1B3ZCY9_9SPHN</name>
<dbReference type="AlphaFoldDB" id="A0A1B3ZCY9"/>
<organism evidence="1 2">
    <name type="scientific">Sphingomonas panacis</name>
    <dbReference type="NCBI Taxonomy" id="1560345"/>
    <lineage>
        <taxon>Bacteria</taxon>
        <taxon>Pseudomonadati</taxon>
        <taxon>Pseudomonadota</taxon>
        <taxon>Alphaproteobacteria</taxon>
        <taxon>Sphingomonadales</taxon>
        <taxon>Sphingomonadaceae</taxon>
        <taxon>Sphingomonas</taxon>
    </lineage>
</organism>
<dbReference type="EMBL" id="CP014168">
    <property type="protein sequence ID" value="AOH85283.1"/>
    <property type="molecule type" value="Genomic_DNA"/>
</dbReference>
<evidence type="ECO:0000313" key="1">
    <source>
        <dbReference type="EMBL" id="AOH85283.1"/>
    </source>
</evidence>
<reference evidence="1 2" key="1">
    <citation type="submission" date="2016-01" db="EMBL/GenBank/DDBJ databases">
        <title>Complete genome and mega plasmid sequence of Sphingomonas panacis DCY99 elicits systemic resistance in rice to Xanthomonas oryzae.</title>
        <authorList>
            <person name="Kim Y.J."/>
            <person name="Yang D.C."/>
            <person name="Sing P."/>
        </authorList>
    </citation>
    <scope>NUCLEOTIDE SEQUENCE [LARGE SCALE GENOMIC DNA]</scope>
    <source>
        <strain evidence="1 2">DCY99</strain>
    </source>
</reference>
<dbReference type="RefSeq" id="WP_069205815.1">
    <property type="nucleotide sequence ID" value="NZ_CP014168.1"/>
</dbReference>
<protein>
    <submittedName>
        <fullName evidence="1">Uncharacterized protein</fullName>
    </submittedName>
</protein>
<sequence length="96" mass="10627">MNDATPLTELFVESFNRDLAALDCPARVSMPRGDHDDRVLELLDAEGEFLCFVPESGSPEMAKTAYGLYLQGLHAGEHLAWAKLHRMIGTLLNPND</sequence>